<dbReference type="GO" id="GO:0046872">
    <property type="term" value="F:metal ion binding"/>
    <property type="evidence" value="ECO:0007669"/>
    <property type="project" value="UniProtKB-KW"/>
</dbReference>
<dbReference type="KEGG" id="tps:THAPS_263061"/>
<evidence type="ECO:0000256" key="2">
    <source>
        <dbReference type="ARBA" id="ARBA00008714"/>
    </source>
</evidence>
<dbReference type="RefSeq" id="XP_002296032.1">
    <property type="nucleotide sequence ID" value="XM_002295996.1"/>
</dbReference>
<keyword evidence="9" id="KW-1185">Reference proteome</keyword>
<dbReference type="Pfam" id="PF00081">
    <property type="entry name" value="Sod_Fe_N"/>
    <property type="match status" value="1"/>
</dbReference>
<evidence type="ECO:0000256" key="5">
    <source>
        <dbReference type="ARBA" id="ARBA00023002"/>
    </source>
</evidence>
<dbReference type="InterPro" id="IPR001189">
    <property type="entry name" value="Mn/Fe_SOD"/>
</dbReference>
<evidence type="ECO:0000259" key="7">
    <source>
        <dbReference type="Pfam" id="PF00081"/>
    </source>
</evidence>
<evidence type="ECO:0000313" key="8">
    <source>
        <dbReference type="EMBL" id="ACI64749.1"/>
    </source>
</evidence>
<feature type="non-terminal residue" evidence="8">
    <location>
        <position position="1"/>
    </location>
</feature>
<dbReference type="AlphaFoldDB" id="B5YP71"/>
<comment type="similarity">
    <text evidence="2">Belongs to the iron/manganese superoxide dismutase family.</text>
</comment>
<accession>B5YP71</accession>
<dbReference type="HOGENOM" id="CLU_2433661_0_0_1"/>
<dbReference type="PANTHER" id="PTHR42769:SF3">
    <property type="entry name" value="SUPEROXIDE DISMUTASE [FE] 2, CHLOROPLASTIC"/>
    <property type="match status" value="1"/>
</dbReference>
<feature type="non-terminal residue" evidence="8">
    <location>
        <position position="92"/>
    </location>
</feature>
<organism evidence="8 9">
    <name type="scientific">Thalassiosira pseudonana</name>
    <name type="common">Marine diatom</name>
    <name type="synonym">Cyclotella nana</name>
    <dbReference type="NCBI Taxonomy" id="35128"/>
    <lineage>
        <taxon>Eukaryota</taxon>
        <taxon>Sar</taxon>
        <taxon>Stramenopiles</taxon>
        <taxon>Ochrophyta</taxon>
        <taxon>Bacillariophyta</taxon>
        <taxon>Coscinodiscophyceae</taxon>
        <taxon>Thalassiosirophycidae</taxon>
        <taxon>Thalassiosirales</taxon>
        <taxon>Thalassiosiraceae</taxon>
        <taxon>Thalassiosira</taxon>
    </lineage>
</organism>
<keyword evidence="5 8" id="KW-0560">Oxidoreductase</keyword>
<keyword evidence="6" id="KW-0408">Iron</keyword>
<evidence type="ECO:0000256" key="4">
    <source>
        <dbReference type="ARBA" id="ARBA00022723"/>
    </source>
</evidence>
<comment type="cofactor">
    <cofactor evidence="1">
        <name>Fe cation</name>
        <dbReference type="ChEBI" id="CHEBI:24875"/>
    </cofactor>
</comment>
<dbReference type="PRINTS" id="PR01703">
    <property type="entry name" value="MNSODISMTASE"/>
</dbReference>
<evidence type="ECO:0000313" key="9">
    <source>
        <dbReference type="Proteomes" id="UP000001449"/>
    </source>
</evidence>
<protein>
    <recommendedName>
        <fullName evidence="3">superoxide dismutase</fullName>
        <ecNumber evidence="3">1.15.1.1</ecNumber>
    </recommendedName>
</protein>
<evidence type="ECO:0000256" key="3">
    <source>
        <dbReference type="ARBA" id="ARBA00012682"/>
    </source>
</evidence>
<dbReference type="SUPFAM" id="SSF46609">
    <property type="entry name" value="Fe,Mn superoxide dismutase (SOD), N-terminal domain"/>
    <property type="match status" value="1"/>
</dbReference>
<proteinExistence type="inferred from homology"/>
<keyword evidence="4" id="KW-0479">Metal-binding</keyword>
<dbReference type="GeneID" id="7446610"/>
<feature type="domain" description="Manganese/iron superoxide dismutase N-terminal" evidence="7">
    <location>
        <begin position="1"/>
        <end position="85"/>
    </location>
</feature>
<dbReference type="PANTHER" id="PTHR42769">
    <property type="entry name" value="SUPEROXIDE DISMUTASE"/>
    <property type="match status" value="1"/>
</dbReference>
<dbReference type="PaxDb" id="35128-Thaps263061"/>
<evidence type="ECO:0000256" key="1">
    <source>
        <dbReference type="ARBA" id="ARBA00001962"/>
    </source>
</evidence>
<evidence type="ECO:0000256" key="6">
    <source>
        <dbReference type="ARBA" id="ARBA00023004"/>
    </source>
</evidence>
<sequence>LPDHPYAYGALDPIISETTLRTQHLKHHAKYVYTANHLISEGDPKWTTLTPERIIESKQLRATSAALFKNVARSWNHAFYWKCMKQDGGGEP</sequence>
<reference evidence="8 9" key="1">
    <citation type="journal article" date="2004" name="Science">
        <title>The genome of the diatom Thalassiosira pseudonana: ecology, evolution, and metabolism.</title>
        <authorList>
            <person name="Armbrust E.V."/>
            <person name="Berges J.A."/>
            <person name="Bowler C."/>
            <person name="Green B.R."/>
            <person name="Martinez D."/>
            <person name="Putnam N.H."/>
            <person name="Zhou S."/>
            <person name="Allen A.E."/>
            <person name="Apt K.E."/>
            <person name="Bechner M."/>
            <person name="Brzezinski M.A."/>
            <person name="Chaal B.K."/>
            <person name="Chiovitti A."/>
            <person name="Davis A.K."/>
            <person name="Demarest M.S."/>
            <person name="Detter J.C."/>
            <person name="Glavina T."/>
            <person name="Goodstein D."/>
            <person name="Hadi M.Z."/>
            <person name="Hellsten U."/>
            <person name="Hildebrand M."/>
            <person name="Jenkins B.D."/>
            <person name="Jurka J."/>
            <person name="Kapitonov V.V."/>
            <person name="Kroger N."/>
            <person name="Lau W.W."/>
            <person name="Lane T.W."/>
            <person name="Larimer F.W."/>
            <person name="Lippmeier J.C."/>
            <person name="Lucas S."/>
            <person name="Medina M."/>
            <person name="Montsant A."/>
            <person name="Obornik M."/>
            <person name="Parker M.S."/>
            <person name="Palenik B."/>
            <person name="Pazour G.J."/>
            <person name="Richardson P.M."/>
            <person name="Rynearson T.A."/>
            <person name="Saito M.A."/>
            <person name="Schwartz D.C."/>
            <person name="Thamatrakoln K."/>
            <person name="Valentin K."/>
            <person name="Vardi A."/>
            <person name="Wilkerson F.P."/>
            <person name="Rokhsar D.S."/>
        </authorList>
    </citation>
    <scope>NUCLEOTIDE SEQUENCE [LARGE SCALE GENOMIC DNA]</scope>
    <source>
        <strain evidence="8 9">CCMP1335</strain>
    </source>
</reference>
<name>B5YP71_THAPS</name>
<dbReference type="EMBL" id="CP001160">
    <property type="protein sequence ID" value="ACI64749.1"/>
    <property type="molecule type" value="Genomic_DNA"/>
</dbReference>
<dbReference type="GO" id="GO:0004784">
    <property type="term" value="F:superoxide dismutase activity"/>
    <property type="evidence" value="ECO:0007669"/>
    <property type="project" value="UniProtKB-EC"/>
</dbReference>
<dbReference type="EC" id="1.15.1.1" evidence="3"/>
<dbReference type="Gene3D" id="1.10.287.990">
    <property type="entry name" value="Fe,Mn superoxide dismutase (SOD) domain"/>
    <property type="match status" value="1"/>
</dbReference>
<dbReference type="Proteomes" id="UP000001449">
    <property type="component" value="Chromosome 7"/>
</dbReference>
<dbReference type="InterPro" id="IPR019831">
    <property type="entry name" value="Mn/Fe_SOD_N"/>
</dbReference>
<dbReference type="InterPro" id="IPR036324">
    <property type="entry name" value="Mn/Fe_SOD_N_sf"/>
</dbReference>
<reference evidence="8 9" key="2">
    <citation type="journal article" date="2008" name="Nature">
        <title>The Phaeodactylum genome reveals the evolutionary history of diatom genomes.</title>
        <authorList>
            <person name="Bowler C."/>
            <person name="Allen A.E."/>
            <person name="Badger J.H."/>
            <person name="Grimwood J."/>
            <person name="Jabbari K."/>
            <person name="Kuo A."/>
            <person name="Maheswari U."/>
            <person name="Martens C."/>
            <person name="Maumus F."/>
            <person name="Otillar R.P."/>
            <person name="Rayko E."/>
            <person name="Salamov A."/>
            <person name="Vandepoele K."/>
            <person name="Beszteri B."/>
            <person name="Gruber A."/>
            <person name="Heijde M."/>
            <person name="Katinka M."/>
            <person name="Mock T."/>
            <person name="Valentin K."/>
            <person name="Verret F."/>
            <person name="Berges J.A."/>
            <person name="Brownlee C."/>
            <person name="Cadoret J.P."/>
            <person name="Chiovitti A."/>
            <person name="Choi C.J."/>
            <person name="Coesel S."/>
            <person name="De Martino A."/>
            <person name="Detter J.C."/>
            <person name="Durkin C."/>
            <person name="Falciatore A."/>
            <person name="Fournet J."/>
            <person name="Haruta M."/>
            <person name="Huysman M.J."/>
            <person name="Jenkins B.D."/>
            <person name="Jiroutova K."/>
            <person name="Jorgensen R.E."/>
            <person name="Joubert Y."/>
            <person name="Kaplan A."/>
            <person name="Kroger N."/>
            <person name="Kroth P.G."/>
            <person name="La Roche J."/>
            <person name="Lindquist E."/>
            <person name="Lommer M."/>
            <person name="Martin-Jezequel V."/>
            <person name="Lopez P.J."/>
            <person name="Lucas S."/>
            <person name="Mangogna M."/>
            <person name="McGinnis K."/>
            <person name="Medlin L.K."/>
            <person name="Montsant A."/>
            <person name="Oudot-Le Secq M.P."/>
            <person name="Napoli C."/>
            <person name="Obornik M."/>
            <person name="Parker M.S."/>
            <person name="Petit J.L."/>
            <person name="Porcel B.M."/>
            <person name="Poulsen N."/>
            <person name="Robison M."/>
            <person name="Rychlewski L."/>
            <person name="Rynearson T.A."/>
            <person name="Schmutz J."/>
            <person name="Shapiro H."/>
            <person name="Siaut M."/>
            <person name="Stanley M."/>
            <person name="Sussman M.R."/>
            <person name="Taylor A.R."/>
            <person name="Vardi A."/>
            <person name="von Dassow P."/>
            <person name="Vyverman W."/>
            <person name="Willis A."/>
            <person name="Wyrwicz L.S."/>
            <person name="Rokhsar D.S."/>
            <person name="Weissenbach J."/>
            <person name="Armbrust E.V."/>
            <person name="Green B.R."/>
            <person name="Van de Peer Y."/>
            <person name="Grigoriev I.V."/>
        </authorList>
    </citation>
    <scope>NUCLEOTIDE SEQUENCE [LARGE SCALE GENOMIC DNA]</scope>
    <source>
        <strain evidence="8 9">CCMP1335</strain>
    </source>
</reference>
<dbReference type="STRING" id="35128.B5YP71"/>
<gene>
    <name evidence="8" type="ORF">THAPS_263061</name>
</gene>
<dbReference type="InParanoid" id="B5YP71"/>